<dbReference type="PROSITE" id="PS50194">
    <property type="entry name" value="FILAMIN_REPEAT"/>
    <property type="match status" value="1"/>
</dbReference>
<dbReference type="PROSITE" id="PS51125">
    <property type="entry name" value="NHL"/>
    <property type="match status" value="1"/>
</dbReference>
<keyword evidence="1" id="KW-0677">Repeat</keyword>
<dbReference type="OrthoDB" id="342730at2759"/>
<dbReference type="Gene3D" id="2.120.10.30">
    <property type="entry name" value="TolB, C-terminal domain"/>
    <property type="match status" value="1"/>
</dbReference>
<dbReference type="InterPro" id="IPR011042">
    <property type="entry name" value="6-blade_b-propeller_TolB-like"/>
</dbReference>
<dbReference type="GO" id="GO:0008270">
    <property type="term" value="F:zinc ion binding"/>
    <property type="evidence" value="ECO:0007669"/>
    <property type="project" value="UniProtKB-KW"/>
</dbReference>
<keyword evidence="5" id="KW-1185">Reference proteome</keyword>
<dbReference type="Proteomes" id="UP000198287">
    <property type="component" value="Unassembled WGS sequence"/>
</dbReference>
<evidence type="ECO:0000256" key="2">
    <source>
        <dbReference type="PROSITE-ProRule" id="PRU00087"/>
    </source>
</evidence>
<dbReference type="InterPro" id="IPR017868">
    <property type="entry name" value="Filamin/ABP280_repeat-like"/>
</dbReference>
<proteinExistence type="predicted"/>
<feature type="repeat" description="NHL" evidence="3">
    <location>
        <begin position="307"/>
        <end position="351"/>
    </location>
</feature>
<reference evidence="4 5" key="1">
    <citation type="submission" date="2015-12" db="EMBL/GenBank/DDBJ databases">
        <title>The genome of Folsomia candida.</title>
        <authorList>
            <person name="Faddeeva A."/>
            <person name="Derks M.F."/>
            <person name="Anvar Y."/>
            <person name="Smit S."/>
            <person name="Van Straalen N."/>
            <person name="Roelofs D."/>
        </authorList>
    </citation>
    <scope>NUCLEOTIDE SEQUENCE [LARGE SCALE GENOMIC DNA]</scope>
    <source>
        <strain evidence="4 5">VU population</strain>
        <tissue evidence="4">Whole body</tissue>
    </source>
</reference>
<comment type="caution">
    <text evidence="4">The sequence shown here is derived from an EMBL/GenBank/DDBJ whole genome shotgun (WGS) entry which is preliminary data.</text>
</comment>
<dbReference type="InterPro" id="IPR014756">
    <property type="entry name" value="Ig_E-set"/>
</dbReference>
<dbReference type="Gene3D" id="2.60.40.10">
    <property type="entry name" value="Immunoglobulins"/>
    <property type="match status" value="1"/>
</dbReference>
<evidence type="ECO:0000313" key="5">
    <source>
        <dbReference type="Proteomes" id="UP000198287"/>
    </source>
</evidence>
<sequence length="526" mass="58553">MSDRGDRWWGWIAELGRGGRVLCLRMSERRRIKGLRPPHSASTLLEDLDRTTPSLDLLPGLPGISPCLLCLDLLALWTGPSCCLEDYKLGILAARMHLNLPLLDLPPHYNTDEDTSVDFGYDTADSSSPTLDLLLTKIAVGLARFLDYSAHAKLLDHISLVLPFQSFLTSEDAMFLLTAPEEATQEDLQRLAINIVGPNNVALPVHTNTPISGSGNLYTFRPVIPGIYTIDVYHSATRPVRGSPLKIMISKNYQRRPNIVHWDLPYKAPCNMFTPWGLCYNTKTEQLWIADRFNHTLIIYKPDGVLDFTVGWLGAGPGEFFRPTALAYDVHLDRIFVSDKDNHRVQIFNAKDGTFLATFGRKGELAGEFLYPIQFFDAAGTYLREFRVTESGGKDFKSVFNFSPRGLAFNLTGDTLYVSDFNLYQVHQLQFKDSELTLRPFISPGILYRPSGLGVDEAGNLIVADTKNNALRVVAPNGVLLRTITVIGSPPHAKANIYLKLPTDVAILPKKGFIAALDDKGRVTVF</sequence>
<dbReference type="GO" id="GO:0061630">
    <property type="term" value="F:ubiquitin protein ligase activity"/>
    <property type="evidence" value="ECO:0007669"/>
    <property type="project" value="TreeGrafter"/>
</dbReference>
<dbReference type="SUPFAM" id="SSF81296">
    <property type="entry name" value="E set domains"/>
    <property type="match status" value="1"/>
</dbReference>
<dbReference type="PANTHER" id="PTHR24104">
    <property type="entry name" value="E3 UBIQUITIN-PROTEIN LIGASE NHLRC1-RELATED"/>
    <property type="match status" value="1"/>
</dbReference>
<dbReference type="InterPro" id="IPR050952">
    <property type="entry name" value="TRIM-NHL_E3_ligases"/>
</dbReference>
<evidence type="ECO:0000313" key="4">
    <source>
        <dbReference type="EMBL" id="OXA53070.1"/>
    </source>
</evidence>
<dbReference type="GO" id="GO:0000209">
    <property type="term" value="P:protein polyubiquitination"/>
    <property type="evidence" value="ECO:0007669"/>
    <property type="project" value="TreeGrafter"/>
</dbReference>
<dbReference type="EMBL" id="LNIX01000006">
    <property type="protein sequence ID" value="OXA53070.1"/>
    <property type="molecule type" value="Genomic_DNA"/>
</dbReference>
<name>A0A226E6X3_FOLCA</name>
<evidence type="ECO:0000256" key="3">
    <source>
        <dbReference type="PROSITE-ProRule" id="PRU00504"/>
    </source>
</evidence>
<dbReference type="Pfam" id="PF01436">
    <property type="entry name" value="NHL"/>
    <property type="match status" value="2"/>
</dbReference>
<dbReference type="AlphaFoldDB" id="A0A226E6X3"/>
<dbReference type="STRING" id="158441.A0A226E6X3"/>
<accession>A0A226E6X3</accession>
<protein>
    <submittedName>
        <fullName evidence="4">Uncharacterized protein</fullName>
    </submittedName>
</protein>
<feature type="repeat" description="Filamin" evidence="2">
    <location>
        <begin position="169"/>
        <end position="249"/>
    </location>
</feature>
<dbReference type="InterPro" id="IPR001258">
    <property type="entry name" value="NHL_repeat"/>
</dbReference>
<dbReference type="SUPFAM" id="SSF101898">
    <property type="entry name" value="NHL repeat"/>
    <property type="match status" value="1"/>
</dbReference>
<evidence type="ECO:0000256" key="1">
    <source>
        <dbReference type="ARBA" id="ARBA00022737"/>
    </source>
</evidence>
<dbReference type="PANTHER" id="PTHR24104:SF25">
    <property type="entry name" value="PROTEIN LIN-41"/>
    <property type="match status" value="1"/>
</dbReference>
<gene>
    <name evidence="4" type="ORF">Fcan01_12620</name>
</gene>
<dbReference type="GO" id="GO:0043161">
    <property type="term" value="P:proteasome-mediated ubiquitin-dependent protein catabolic process"/>
    <property type="evidence" value="ECO:0007669"/>
    <property type="project" value="TreeGrafter"/>
</dbReference>
<organism evidence="4 5">
    <name type="scientific">Folsomia candida</name>
    <name type="common">Springtail</name>
    <dbReference type="NCBI Taxonomy" id="158441"/>
    <lineage>
        <taxon>Eukaryota</taxon>
        <taxon>Metazoa</taxon>
        <taxon>Ecdysozoa</taxon>
        <taxon>Arthropoda</taxon>
        <taxon>Hexapoda</taxon>
        <taxon>Collembola</taxon>
        <taxon>Entomobryomorpha</taxon>
        <taxon>Isotomoidea</taxon>
        <taxon>Isotomidae</taxon>
        <taxon>Proisotominae</taxon>
        <taxon>Folsomia</taxon>
    </lineage>
</organism>
<dbReference type="InterPro" id="IPR013783">
    <property type="entry name" value="Ig-like_fold"/>
</dbReference>